<accession>A0ABW7N4L2</accession>
<name>A0ABW7N4L2_9BACT</name>
<protein>
    <submittedName>
        <fullName evidence="1">Uncharacterized protein</fullName>
    </submittedName>
</protein>
<dbReference type="Proteomes" id="UP001610063">
    <property type="component" value="Unassembled WGS sequence"/>
</dbReference>
<reference evidence="1 2" key="1">
    <citation type="journal article" date="2013" name="Int. J. Syst. Evol. Microbiol.">
        <title>Marinoscillum luteum sp. nov., isolated from marine sediment.</title>
        <authorList>
            <person name="Cha I.T."/>
            <person name="Park S.J."/>
            <person name="Kim S.J."/>
            <person name="Kim J.G."/>
            <person name="Jung M.Y."/>
            <person name="Shin K.S."/>
            <person name="Kwon K.K."/>
            <person name="Yang S.H."/>
            <person name="Seo Y.S."/>
            <person name="Rhee S.K."/>
        </authorList>
    </citation>
    <scope>NUCLEOTIDE SEQUENCE [LARGE SCALE GENOMIC DNA]</scope>
    <source>
        <strain evidence="1 2">KCTC 23939</strain>
    </source>
</reference>
<gene>
    <name evidence="1" type="ORF">ACHKAR_02665</name>
</gene>
<dbReference type="EMBL" id="JBIPKE010000011">
    <property type="protein sequence ID" value="MFH6982320.1"/>
    <property type="molecule type" value="Genomic_DNA"/>
</dbReference>
<proteinExistence type="predicted"/>
<keyword evidence="2" id="KW-1185">Reference proteome</keyword>
<dbReference type="RefSeq" id="WP_395416063.1">
    <property type="nucleotide sequence ID" value="NZ_JBIPKE010000011.1"/>
</dbReference>
<evidence type="ECO:0000313" key="1">
    <source>
        <dbReference type="EMBL" id="MFH6982320.1"/>
    </source>
</evidence>
<comment type="caution">
    <text evidence="1">The sequence shown here is derived from an EMBL/GenBank/DDBJ whole genome shotgun (WGS) entry which is preliminary data.</text>
</comment>
<organism evidence="1 2">
    <name type="scientific">Marinoscillum luteum</name>
    <dbReference type="NCBI Taxonomy" id="861051"/>
    <lineage>
        <taxon>Bacteria</taxon>
        <taxon>Pseudomonadati</taxon>
        <taxon>Bacteroidota</taxon>
        <taxon>Cytophagia</taxon>
        <taxon>Cytophagales</taxon>
        <taxon>Reichenbachiellaceae</taxon>
        <taxon>Marinoscillum</taxon>
    </lineage>
</organism>
<evidence type="ECO:0000313" key="2">
    <source>
        <dbReference type="Proteomes" id="UP001610063"/>
    </source>
</evidence>
<sequence length="234" mass="27348">MKVKVSYQTLQLPPPLAFAYTLEMEFHEEEIKIQYDLEFLNRDEITLEEIEEEGFSENDDYSWTGTLGKAWVEDLYDDLLEVDLEDESEDFNIYLHMEISHDGQEDSGIAVMAEDWDYRLQEVIQAIYEKAGIEDKLKLKFIHQANGERSFYELEGSFEHKTCQINQKDISWDELHQLMSDVYTIDFEGESVEKPSGDGLWIDQDAMSGYQLFDEQAGPKASKIKSRILDILER</sequence>